<reference evidence="2 3" key="1">
    <citation type="journal article" date="2014" name="Genome Announc.">
        <title>Draft Genome Sequence of Kocuria palustris PEL.</title>
        <authorList>
            <person name="Sharma G."/>
            <person name="Khatri I."/>
            <person name="Subramanian S."/>
        </authorList>
    </citation>
    <scope>NUCLEOTIDE SEQUENCE [LARGE SCALE GENOMIC DNA]</scope>
    <source>
        <strain evidence="2 3">PEL</strain>
    </source>
</reference>
<dbReference type="RefSeq" id="WP_006214449.1">
    <property type="nucleotide sequence ID" value="NZ_ANHZ02000008.1"/>
</dbReference>
<comment type="caution">
    <text evidence="2">The sequence shown here is derived from an EMBL/GenBank/DDBJ whole genome shotgun (WGS) entry which is preliminary data.</text>
</comment>
<dbReference type="InterPro" id="IPR019933">
    <property type="entry name" value="DivIVA_domain"/>
</dbReference>
<evidence type="ECO:0008006" key="4">
    <source>
        <dbReference type="Google" id="ProtNLM"/>
    </source>
</evidence>
<gene>
    <name evidence="2" type="ORF">C884_02395</name>
</gene>
<evidence type="ECO:0000256" key="1">
    <source>
        <dbReference type="SAM" id="MobiDB-lite"/>
    </source>
</evidence>
<dbReference type="AlphaFoldDB" id="M2XVE8"/>
<proteinExistence type="predicted"/>
<evidence type="ECO:0000313" key="3">
    <source>
        <dbReference type="Proteomes" id="UP000009877"/>
    </source>
</evidence>
<dbReference type="STRING" id="71999.KPaMU14_08230"/>
<feature type="region of interest" description="Disordered" evidence="1">
    <location>
        <begin position="44"/>
        <end position="65"/>
    </location>
</feature>
<accession>M2XVE8</accession>
<evidence type="ECO:0000313" key="2">
    <source>
        <dbReference type="EMBL" id="EME36788.1"/>
    </source>
</evidence>
<feature type="region of interest" description="Disordered" evidence="1">
    <location>
        <begin position="1"/>
        <end position="26"/>
    </location>
</feature>
<keyword evidence="3" id="KW-1185">Reference proteome</keyword>
<name>M2XVE8_9MICC</name>
<protein>
    <recommendedName>
        <fullName evidence="4">DivIVA domain-containing protein</fullName>
    </recommendedName>
</protein>
<organism evidence="2 3">
    <name type="scientific">Kocuria palustris PEL</name>
    <dbReference type="NCBI Taxonomy" id="1236550"/>
    <lineage>
        <taxon>Bacteria</taxon>
        <taxon>Bacillati</taxon>
        <taxon>Actinomycetota</taxon>
        <taxon>Actinomycetes</taxon>
        <taxon>Micrococcales</taxon>
        <taxon>Micrococcaceae</taxon>
        <taxon>Kocuria</taxon>
    </lineage>
</organism>
<dbReference type="NCBIfam" id="TIGR03544">
    <property type="entry name" value="DivI1A_domain"/>
    <property type="match status" value="1"/>
</dbReference>
<dbReference type="EMBL" id="ANHZ02000008">
    <property type="protein sequence ID" value="EME36788.1"/>
    <property type="molecule type" value="Genomic_DNA"/>
</dbReference>
<dbReference type="Proteomes" id="UP000009877">
    <property type="component" value="Unassembled WGS sequence"/>
</dbReference>
<sequence>MSTAADTPDAEGTTGAQAPQEGLGRVASRSWGYRVADVDALLLPLLGSGPGDDEPDDSVLPEPETLRTATFRRQRGGYIPAEVDAAIDRLEDRAAAAHARRRQAEDGPQAWDDGMDRRLEQIYGRLRRPSGHRFRAPSSASTRGYSARQVDELCETVLTEIDRQQAPDADMIRRAVFDPAYGQDVYEENQVDAFLDALVDLVLILD</sequence>